<evidence type="ECO:0000256" key="10">
    <source>
        <dbReference type="PROSITE-ProRule" id="PRU01360"/>
    </source>
</evidence>
<keyword evidence="4 10" id="KW-0812">Transmembrane</keyword>
<feature type="domain" description="TonB-dependent receptor-like beta-barrel" evidence="13">
    <location>
        <begin position="212"/>
        <end position="724"/>
    </location>
</feature>
<accession>A0A7U4E926</accession>
<dbReference type="CDD" id="cd01347">
    <property type="entry name" value="ligand_gated_channel"/>
    <property type="match status" value="1"/>
</dbReference>
<dbReference type="AlphaFoldDB" id="A0A7U4E926"/>
<reference evidence="16" key="1">
    <citation type="submission" date="2011-06" db="EMBL/GenBank/DDBJ databases">
        <title>The complete genome of plasmid 1 of Runella slithyformis DSM 19594.</title>
        <authorList>
            <consortium name="US DOE Joint Genome Institute (JGI-PGF)"/>
            <person name="Lucas S."/>
            <person name="Han J."/>
            <person name="Lapidus A."/>
            <person name="Bruce D."/>
            <person name="Goodwin L."/>
            <person name="Pitluck S."/>
            <person name="Peters L."/>
            <person name="Kyrpides N."/>
            <person name="Mavromatis K."/>
            <person name="Ivanova N."/>
            <person name="Ovchinnikova G."/>
            <person name="Zhang X."/>
            <person name="Misra M."/>
            <person name="Detter J.C."/>
            <person name="Tapia R."/>
            <person name="Han C."/>
            <person name="Land M."/>
            <person name="Hauser L."/>
            <person name="Markowitz V."/>
            <person name="Cheng J.-F."/>
            <person name="Hugenholtz P."/>
            <person name="Woyke T."/>
            <person name="Wu D."/>
            <person name="Tindall B."/>
            <person name="Faehrich R."/>
            <person name="Brambilla E."/>
            <person name="Klenk H.-P."/>
            <person name="Eisen J.A."/>
        </authorList>
    </citation>
    <scope>NUCLEOTIDE SEQUENCE [LARGE SCALE GENOMIC DNA]</scope>
    <source>
        <strain evidence="16">ATCC 29530 / DSM 19594 / LMG 11500 / NCIMB 11436 / LSU 4</strain>
        <plasmid evidence="16">pRUNSL01</plasmid>
    </source>
</reference>
<keyword evidence="8 15" id="KW-0675">Receptor</keyword>
<sequence length="750" mass="84058">MRFFTVFILCIASVSSSWAQKTDSTAFSKTLEEVTVTSSRMALSARQLPQKIEVISNRDIELTPATDIADLLKKLTSLNIVQYPHGFSYVNLRGFAPNTFHGSNSIQPETSVMINGRPAGTVNIAVLDRSSIERIEVLKGPSAAMYGANTMGGVVNIITKKSKGKIGGNAHLGYGTWNTLEAGAGVGGKITKNLDFDLSGNFFNRGSNYKIGKGNLFRNAFGWRNSTVTALDQTTLDTPDNVYDGITREFTQMQNYSAMLRLGYQISKNWRVDALHQRFATTKLYTIGDMRTINRDQGERSYTTSEISLTGKVGAHNLLAKAYISNEQVKTFPFFNVTTGQEFTPYQSYESNVDYKGVQVQDDFKLSDKFRLAFGADYYEAATALRNWNAPTAATGNVPQERAATSPNGLIKDLGVFAQAHLTLLNDRLILNPSFRTDFVSYSMLRSFGLEDKTRIRDESRTIYSPNLGIQINLTKALAIHANAGRAFRYAVANQIAGYFETFTTTNPARVNVTLGNPDLQNENSVTWETGIRFGKAEKGFYVDATYFNTNVNDRIITVSDAAKVNTDWQALDGKTYKVASYRTFANANYSKFAGLELDGYYDFGAFSQFQKSYRLFFNATKMLAYDDYVTGTTPSMPDTKSKARQVADLSVGGGFEYDDMKRFSVRLSGRYIGVREYVNFNDVVSPQKFRSQLVEYPPHFTLDLAANYTLYKNHTVSLRIQNLTDENFYEIRYQPMPGRNTSLRYTFRF</sequence>
<dbReference type="KEGG" id="rsi:Runsl_5670"/>
<keyword evidence="6 11" id="KW-0798">TonB box</keyword>
<evidence type="ECO:0000259" key="14">
    <source>
        <dbReference type="Pfam" id="PF07715"/>
    </source>
</evidence>
<dbReference type="Gene3D" id="2.40.170.20">
    <property type="entry name" value="TonB-dependent receptor, beta-barrel domain"/>
    <property type="match status" value="1"/>
</dbReference>
<evidence type="ECO:0000256" key="9">
    <source>
        <dbReference type="ARBA" id="ARBA00023237"/>
    </source>
</evidence>
<dbReference type="PANTHER" id="PTHR30069:SF29">
    <property type="entry name" value="HEMOGLOBIN AND HEMOGLOBIN-HAPTOGLOBIN-BINDING PROTEIN 1-RELATED"/>
    <property type="match status" value="1"/>
</dbReference>
<evidence type="ECO:0000256" key="2">
    <source>
        <dbReference type="ARBA" id="ARBA00022448"/>
    </source>
</evidence>
<keyword evidence="3 10" id="KW-1134">Transmembrane beta strand</keyword>
<evidence type="ECO:0000256" key="6">
    <source>
        <dbReference type="ARBA" id="ARBA00023077"/>
    </source>
</evidence>
<proteinExistence type="inferred from homology"/>
<feature type="signal peptide" evidence="12">
    <location>
        <begin position="1"/>
        <end position="19"/>
    </location>
</feature>
<evidence type="ECO:0000259" key="13">
    <source>
        <dbReference type="Pfam" id="PF00593"/>
    </source>
</evidence>
<evidence type="ECO:0000256" key="4">
    <source>
        <dbReference type="ARBA" id="ARBA00022692"/>
    </source>
</evidence>
<dbReference type="GO" id="GO:0009279">
    <property type="term" value="C:cell outer membrane"/>
    <property type="evidence" value="ECO:0007669"/>
    <property type="project" value="UniProtKB-SubCell"/>
</dbReference>
<reference evidence="15 16" key="2">
    <citation type="journal article" date="2012" name="Stand. Genomic Sci.">
        <title>Complete genome sequence of the aquatic bacterium Runella slithyformis type strain (LSU 4(T)).</title>
        <authorList>
            <person name="Copeland A."/>
            <person name="Zhang X."/>
            <person name="Misra M."/>
            <person name="Lapidus A."/>
            <person name="Nolan M."/>
            <person name="Lucas S."/>
            <person name="Deshpande S."/>
            <person name="Cheng J.F."/>
            <person name="Tapia R."/>
            <person name="Goodwin L.A."/>
            <person name="Pitluck S."/>
            <person name="Liolios K."/>
            <person name="Pagani I."/>
            <person name="Ivanova N."/>
            <person name="Mikhailova N."/>
            <person name="Pati A."/>
            <person name="Chen A."/>
            <person name="Palaniappan K."/>
            <person name="Land M."/>
            <person name="Hauser L."/>
            <person name="Pan C."/>
            <person name="Jeffries C.D."/>
            <person name="Detter J.C."/>
            <person name="Brambilla E.M."/>
            <person name="Rohde M."/>
            <person name="Djao O.D."/>
            <person name="Goker M."/>
            <person name="Sikorski J."/>
            <person name="Tindall B.J."/>
            <person name="Woyke T."/>
            <person name="Bristow J."/>
            <person name="Eisen J.A."/>
            <person name="Markowitz V."/>
            <person name="Hugenholtz P."/>
            <person name="Kyrpides N.C."/>
            <person name="Klenk H.P."/>
            <person name="Mavromatis K."/>
        </authorList>
    </citation>
    <scope>NUCLEOTIDE SEQUENCE [LARGE SCALE GENOMIC DNA]</scope>
    <source>
        <strain evidence="16">ATCC 29530 / DSM 19594 / LMG 11500 / NCIMB 11436 / LSU 4</strain>
    </source>
</reference>
<dbReference type="GO" id="GO:0015344">
    <property type="term" value="F:siderophore uptake transmembrane transporter activity"/>
    <property type="evidence" value="ECO:0007669"/>
    <property type="project" value="TreeGrafter"/>
</dbReference>
<dbReference type="SUPFAM" id="SSF56935">
    <property type="entry name" value="Porins"/>
    <property type="match status" value="1"/>
</dbReference>
<evidence type="ECO:0000256" key="7">
    <source>
        <dbReference type="ARBA" id="ARBA00023136"/>
    </source>
</evidence>
<geneLocation type="plasmid" evidence="15 16">
    <name>pRUNSL01</name>
</geneLocation>
<keyword evidence="16" id="KW-1185">Reference proteome</keyword>
<evidence type="ECO:0000256" key="1">
    <source>
        <dbReference type="ARBA" id="ARBA00004571"/>
    </source>
</evidence>
<gene>
    <name evidence="15" type="ordered locus">Runsl_5670</name>
</gene>
<dbReference type="InterPro" id="IPR000531">
    <property type="entry name" value="Beta-barrel_TonB"/>
</dbReference>
<comment type="subcellular location">
    <subcellularLocation>
        <location evidence="1 10">Cell outer membrane</location>
        <topology evidence="1 10">Multi-pass membrane protein</topology>
    </subcellularLocation>
</comment>
<dbReference type="InterPro" id="IPR012910">
    <property type="entry name" value="Plug_dom"/>
</dbReference>
<keyword evidence="9 10" id="KW-0998">Cell outer membrane</keyword>
<feature type="chain" id="PRO_5030742301" evidence="12">
    <location>
        <begin position="20"/>
        <end position="750"/>
    </location>
</feature>
<keyword evidence="2 10" id="KW-0813">Transport</keyword>
<keyword evidence="7 10" id="KW-0472">Membrane</keyword>
<dbReference type="Gene3D" id="2.170.130.10">
    <property type="entry name" value="TonB-dependent receptor, plug domain"/>
    <property type="match status" value="1"/>
</dbReference>
<dbReference type="PANTHER" id="PTHR30069">
    <property type="entry name" value="TONB-DEPENDENT OUTER MEMBRANE RECEPTOR"/>
    <property type="match status" value="1"/>
</dbReference>
<name>A0A7U4E926_RUNSL</name>
<dbReference type="GO" id="GO:0044718">
    <property type="term" value="P:siderophore transmembrane transport"/>
    <property type="evidence" value="ECO:0007669"/>
    <property type="project" value="TreeGrafter"/>
</dbReference>
<dbReference type="InterPro" id="IPR039426">
    <property type="entry name" value="TonB-dep_rcpt-like"/>
</dbReference>
<evidence type="ECO:0000256" key="3">
    <source>
        <dbReference type="ARBA" id="ARBA00022452"/>
    </source>
</evidence>
<dbReference type="EMBL" id="CP002860">
    <property type="protein sequence ID" value="AEI51959.1"/>
    <property type="molecule type" value="Genomic_DNA"/>
</dbReference>
<evidence type="ECO:0000256" key="8">
    <source>
        <dbReference type="ARBA" id="ARBA00023170"/>
    </source>
</evidence>
<dbReference type="InterPro" id="IPR036942">
    <property type="entry name" value="Beta-barrel_TonB_sf"/>
</dbReference>
<dbReference type="Pfam" id="PF00593">
    <property type="entry name" value="TonB_dep_Rec_b-barrel"/>
    <property type="match status" value="1"/>
</dbReference>
<dbReference type="RefSeq" id="WP_013921630.1">
    <property type="nucleotide sequence ID" value="NC_015693.1"/>
</dbReference>
<feature type="domain" description="TonB-dependent receptor plug" evidence="14">
    <location>
        <begin position="45"/>
        <end position="154"/>
    </location>
</feature>
<protein>
    <submittedName>
        <fullName evidence="15">TonB-dependent receptor</fullName>
    </submittedName>
</protein>
<organism evidence="15 16">
    <name type="scientific">Runella slithyformis (strain ATCC 29530 / DSM 19594 / LMG 11500 / NCIMB 11436 / LSU 4)</name>
    <dbReference type="NCBI Taxonomy" id="761193"/>
    <lineage>
        <taxon>Bacteria</taxon>
        <taxon>Pseudomonadati</taxon>
        <taxon>Bacteroidota</taxon>
        <taxon>Cytophagia</taxon>
        <taxon>Cytophagales</taxon>
        <taxon>Spirosomataceae</taxon>
        <taxon>Runella</taxon>
    </lineage>
</organism>
<dbReference type="PROSITE" id="PS52016">
    <property type="entry name" value="TONB_DEPENDENT_REC_3"/>
    <property type="match status" value="1"/>
</dbReference>
<evidence type="ECO:0000256" key="5">
    <source>
        <dbReference type="ARBA" id="ARBA00022729"/>
    </source>
</evidence>
<evidence type="ECO:0000256" key="11">
    <source>
        <dbReference type="RuleBase" id="RU003357"/>
    </source>
</evidence>
<dbReference type="Pfam" id="PF07715">
    <property type="entry name" value="Plug"/>
    <property type="match status" value="1"/>
</dbReference>
<evidence type="ECO:0000256" key="12">
    <source>
        <dbReference type="SAM" id="SignalP"/>
    </source>
</evidence>
<keyword evidence="5 12" id="KW-0732">Signal</keyword>
<dbReference type="Proteomes" id="UP000000493">
    <property type="component" value="Plasmid pRUNSL01"/>
</dbReference>
<evidence type="ECO:0000313" key="15">
    <source>
        <dbReference type="EMBL" id="AEI51959.1"/>
    </source>
</evidence>
<comment type="similarity">
    <text evidence="10 11">Belongs to the TonB-dependent receptor family.</text>
</comment>
<dbReference type="InterPro" id="IPR037066">
    <property type="entry name" value="Plug_dom_sf"/>
</dbReference>
<keyword evidence="15" id="KW-0614">Plasmid</keyword>
<evidence type="ECO:0000313" key="16">
    <source>
        <dbReference type="Proteomes" id="UP000000493"/>
    </source>
</evidence>